<gene>
    <name evidence="1" type="ORF">CISIN_1g0409191mg</name>
</gene>
<dbReference type="AlphaFoldDB" id="A0A067FTW5"/>
<organism evidence="1 2">
    <name type="scientific">Citrus sinensis</name>
    <name type="common">Sweet orange</name>
    <name type="synonym">Citrus aurantium var. sinensis</name>
    <dbReference type="NCBI Taxonomy" id="2711"/>
    <lineage>
        <taxon>Eukaryota</taxon>
        <taxon>Viridiplantae</taxon>
        <taxon>Streptophyta</taxon>
        <taxon>Embryophyta</taxon>
        <taxon>Tracheophyta</taxon>
        <taxon>Spermatophyta</taxon>
        <taxon>Magnoliopsida</taxon>
        <taxon>eudicotyledons</taxon>
        <taxon>Gunneridae</taxon>
        <taxon>Pentapetalae</taxon>
        <taxon>rosids</taxon>
        <taxon>malvids</taxon>
        <taxon>Sapindales</taxon>
        <taxon>Rutaceae</taxon>
        <taxon>Aurantioideae</taxon>
        <taxon>Citrus</taxon>
    </lineage>
</organism>
<keyword evidence="2" id="KW-1185">Reference proteome</keyword>
<feature type="non-terminal residue" evidence="1">
    <location>
        <position position="1"/>
    </location>
</feature>
<reference evidence="1 2" key="1">
    <citation type="submission" date="2014-04" db="EMBL/GenBank/DDBJ databases">
        <authorList>
            <consortium name="International Citrus Genome Consortium"/>
            <person name="Gmitter F."/>
            <person name="Chen C."/>
            <person name="Farmerie W."/>
            <person name="Harkins T."/>
            <person name="Desany B."/>
            <person name="Mohiuddin M."/>
            <person name="Kodira C."/>
            <person name="Borodovsky M."/>
            <person name="Lomsadze A."/>
            <person name="Burns P."/>
            <person name="Jenkins J."/>
            <person name="Prochnik S."/>
            <person name="Shu S."/>
            <person name="Chapman J."/>
            <person name="Pitluck S."/>
            <person name="Schmutz J."/>
            <person name="Rokhsar D."/>
        </authorList>
    </citation>
    <scope>NUCLEOTIDE SEQUENCE</scope>
</reference>
<dbReference type="Proteomes" id="UP000027120">
    <property type="component" value="Unassembled WGS sequence"/>
</dbReference>
<evidence type="ECO:0000313" key="1">
    <source>
        <dbReference type="EMBL" id="KDO66892.1"/>
    </source>
</evidence>
<name>A0A067FTW5_CITSI</name>
<proteinExistence type="predicted"/>
<sequence length="108" mass="11801">IDDLASKTKTLAGHNLISGIIDFFSRGLITKRNFLSVSRNDLCGSIESAVDWSNANPSEQSCWSSSQPPPPSAIEVCEESLLCLADPEQRQFLEKPKASPSPNPRPIF</sequence>
<protein>
    <submittedName>
        <fullName evidence="1">Uncharacterized protein</fullName>
    </submittedName>
</protein>
<evidence type="ECO:0000313" key="2">
    <source>
        <dbReference type="Proteomes" id="UP000027120"/>
    </source>
</evidence>
<dbReference type="STRING" id="2711.A0A067FTW5"/>
<dbReference type="EMBL" id="KK784898">
    <property type="protein sequence ID" value="KDO66892.1"/>
    <property type="molecule type" value="Genomic_DNA"/>
</dbReference>
<accession>A0A067FTW5</accession>